<dbReference type="InterPro" id="IPR013325">
    <property type="entry name" value="RNA_pol_sigma_r2"/>
</dbReference>
<keyword evidence="4" id="KW-0238">DNA-binding</keyword>
<protein>
    <recommendedName>
        <fullName evidence="9">RNA polymerase sigma-70 region 2 domain-containing protein</fullName>
    </recommendedName>
</protein>
<dbReference type="Pfam" id="PF08281">
    <property type="entry name" value="Sigma70_r4_2"/>
    <property type="match status" value="1"/>
</dbReference>
<evidence type="ECO:0008006" key="9">
    <source>
        <dbReference type="Google" id="ProtNLM"/>
    </source>
</evidence>
<feature type="domain" description="RNA polymerase sigma factor 70 region 4 type 2" evidence="7">
    <location>
        <begin position="132"/>
        <end position="182"/>
    </location>
</feature>
<dbReference type="InterPro" id="IPR036388">
    <property type="entry name" value="WH-like_DNA-bd_sf"/>
</dbReference>
<proteinExistence type="inferred from homology"/>
<comment type="caution">
    <text evidence="8">The sequence shown here is derived from an EMBL/GenBank/DDBJ whole genome shotgun (WGS) entry which is preliminary data.</text>
</comment>
<dbReference type="GO" id="GO:0003677">
    <property type="term" value="F:DNA binding"/>
    <property type="evidence" value="ECO:0007669"/>
    <property type="project" value="UniProtKB-KW"/>
</dbReference>
<gene>
    <name evidence="8" type="ORF">LCGC14_0333530</name>
</gene>
<dbReference type="InterPro" id="IPR013324">
    <property type="entry name" value="RNA_pol_sigma_r3/r4-like"/>
</dbReference>
<dbReference type="PANTHER" id="PTHR43133:SF8">
    <property type="entry name" value="RNA POLYMERASE SIGMA FACTOR HI_1459-RELATED"/>
    <property type="match status" value="1"/>
</dbReference>
<dbReference type="EMBL" id="LAZR01000237">
    <property type="protein sequence ID" value="KKN80065.1"/>
    <property type="molecule type" value="Genomic_DNA"/>
</dbReference>
<dbReference type="InterPro" id="IPR014284">
    <property type="entry name" value="RNA_pol_sigma-70_dom"/>
</dbReference>
<keyword evidence="2" id="KW-0805">Transcription regulation</keyword>
<evidence type="ECO:0000256" key="1">
    <source>
        <dbReference type="ARBA" id="ARBA00010641"/>
    </source>
</evidence>
<dbReference type="SUPFAM" id="SSF88659">
    <property type="entry name" value="Sigma3 and sigma4 domains of RNA polymerase sigma factors"/>
    <property type="match status" value="1"/>
</dbReference>
<accession>A0A0F9TFP7</accession>
<evidence type="ECO:0000259" key="6">
    <source>
        <dbReference type="Pfam" id="PF04542"/>
    </source>
</evidence>
<keyword evidence="5" id="KW-0804">Transcription</keyword>
<dbReference type="Pfam" id="PF04542">
    <property type="entry name" value="Sigma70_r2"/>
    <property type="match status" value="1"/>
</dbReference>
<dbReference type="SUPFAM" id="SSF88946">
    <property type="entry name" value="Sigma2 domain of RNA polymerase sigma factors"/>
    <property type="match status" value="1"/>
</dbReference>
<dbReference type="PANTHER" id="PTHR43133">
    <property type="entry name" value="RNA POLYMERASE ECF-TYPE SIGMA FACTO"/>
    <property type="match status" value="1"/>
</dbReference>
<evidence type="ECO:0000256" key="4">
    <source>
        <dbReference type="ARBA" id="ARBA00023125"/>
    </source>
</evidence>
<sequence length="193" mass="21979">MDPQQLKATIAAAKAGTDDAFGRLLEAYGPRLYGYFFRATTNHHDAEDLLGEMTLKLVRQLKNYDDRGRFEPWLFRIAANMVRDRIRRAKVRPKAISLSAEDKYGRRLVDSFGSDGDPVDSGLVAQERMQHLRRALDTLEETTREMVLLRYFGELSFKELAEMFHCPLGTVLAKVHRGLKAMRNVMGESDASI</sequence>
<feature type="domain" description="RNA polymerase sigma-70 region 2" evidence="6">
    <location>
        <begin position="24"/>
        <end position="90"/>
    </location>
</feature>
<keyword evidence="3" id="KW-0731">Sigma factor</keyword>
<evidence type="ECO:0000256" key="2">
    <source>
        <dbReference type="ARBA" id="ARBA00023015"/>
    </source>
</evidence>
<reference evidence="8" key="1">
    <citation type="journal article" date="2015" name="Nature">
        <title>Complex archaea that bridge the gap between prokaryotes and eukaryotes.</title>
        <authorList>
            <person name="Spang A."/>
            <person name="Saw J.H."/>
            <person name="Jorgensen S.L."/>
            <person name="Zaremba-Niedzwiedzka K."/>
            <person name="Martijn J."/>
            <person name="Lind A.E."/>
            <person name="van Eijk R."/>
            <person name="Schleper C."/>
            <person name="Guy L."/>
            <person name="Ettema T.J."/>
        </authorList>
    </citation>
    <scope>NUCLEOTIDE SEQUENCE</scope>
</reference>
<name>A0A0F9TFP7_9ZZZZ</name>
<comment type="similarity">
    <text evidence="1">Belongs to the sigma-70 factor family. ECF subfamily.</text>
</comment>
<dbReference type="Gene3D" id="1.10.1740.10">
    <property type="match status" value="1"/>
</dbReference>
<dbReference type="AlphaFoldDB" id="A0A0F9TFP7"/>
<evidence type="ECO:0000256" key="5">
    <source>
        <dbReference type="ARBA" id="ARBA00023163"/>
    </source>
</evidence>
<dbReference type="InterPro" id="IPR007627">
    <property type="entry name" value="RNA_pol_sigma70_r2"/>
</dbReference>
<dbReference type="InterPro" id="IPR039425">
    <property type="entry name" value="RNA_pol_sigma-70-like"/>
</dbReference>
<dbReference type="Gene3D" id="1.10.10.10">
    <property type="entry name" value="Winged helix-like DNA-binding domain superfamily/Winged helix DNA-binding domain"/>
    <property type="match status" value="1"/>
</dbReference>
<dbReference type="NCBIfam" id="TIGR02937">
    <property type="entry name" value="sigma70-ECF"/>
    <property type="match status" value="1"/>
</dbReference>
<evidence type="ECO:0000313" key="8">
    <source>
        <dbReference type="EMBL" id="KKN80065.1"/>
    </source>
</evidence>
<dbReference type="CDD" id="cd06171">
    <property type="entry name" value="Sigma70_r4"/>
    <property type="match status" value="1"/>
</dbReference>
<dbReference type="GO" id="GO:0016987">
    <property type="term" value="F:sigma factor activity"/>
    <property type="evidence" value="ECO:0007669"/>
    <property type="project" value="UniProtKB-KW"/>
</dbReference>
<evidence type="ECO:0000256" key="3">
    <source>
        <dbReference type="ARBA" id="ARBA00023082"/>
    </source>
</evidence>
<evidence type="ECO:0000259" key="7">
    <source>
        <dbReference type="Pfam" id="PF08281"/>
    </source>
</evidence>
<organism evidence="8">
    <name type="scientific">marine sediment metagenome</name>
    <dbReference type="NCBI Taxonomy" id="412755"/>
    <lineage>
        <taxon>unclassified sequences</taxon>
        <taxon>metagenomes</taxon>
        <taxon>ecological metagenomes</taxon>
    </lineage>
</organism>
<dbReference type="InterPro" id="IPR013249">
    <property type="entry name" value="RNA_pol_sigma70_r4_t2"/>
</dbReference>
<dbReference type="GO" id="GO:0006352">
    <property type="term" value="P:DNA-templated transcription initiation"/>
    <property type="evidence" value="ECO:0007669"/>
    <property type="project" value="InterPro"/>
</dbReference>